<dbReference type="GO" id="GO:0008483">
    <property type="term" value="F:transaminase activity"/>
    <property type="evidence" value="ECO:0007669"/>
    <property type="project" value="UniProtKB-KW"/>
</dbReference>
<dbReference type="PANTHER" id="PTHR46383:SF4">
    <property type="entry name" value="AMINOTRANSFERASE"/>
    <property type="match status" value="1"/>
</dbReference>
<dbReference type="PRINTS" id="PR00753">
    <property type="entry name" value="ACCSYNTHASE"/>
</dbReference>
<evidence type="ECO:0000259" key="7">
    <source>
        <dbReference type="Pfam" id="PF00155"/>
    </source>
</evidence>
<evidence type="ECO:0000256" key="5">
    <source>
        <dbReference type="ARBA" id="ARBA00022898"/>
    </source>
</evidence>
<dbReference type="EMBL" id="CP042593">
    <property type="protein sequence ID" value="QED46148.1"/>
    <property type="molecule type" value="Genomic_DNA"/>
</dbReference>
<dbReference type="CDD" id="cd00609">
    <property type="entry name" value="AAT_like"/>
    <property type="match status" value="1"/>
</dbReference>
<name>A0A5B8YZX9_CYTDA</name>
<comment type="similarity">
    <text evidence="2 6">Belongs to the class-I pyridoxal-phosphate-dependent aminotransferase family.</text>
</comment>
<dbReference type="SUPFAM" id="SSF53383">
    <property type="entry name" value="PLP-dependent transferases"/>
    <property type="match status" value="1"/>
</dbReference>
<evidence type="ECO:0000256" key="6">
    <source>
        <dbReference type="RuleBase" id="RU000481"/>
    </source>
</evidence>
<dbReference type="InterPro" id="IPR050596">
    <property type="entry name" value="AspAT/PAT-like"/>
</dbReference>
<dbReference type="PANTHER" id="PTHR46383">
    <property type="entry name" value="ASPARTATE AMINOTRANSFERASE"/>
    <property type="match status" value="1"/>
</dbReference>
<evidence type="ECO:0000313" key="9">
    <source>
        <dbReference type="Proteomes" id="UP000321555"/>
    </source>
</evidence>
<dbReference type="InterPro" id="IPR004839">
    <property type="entry name" value="Aminotransferase_I/II_large"/>
</dbReference>
<dbReference type="EC" id="2.6.1.-" evidence="6"/>
<evidence type="ECO:0000256" key="1">
    <source>
        <dbReference type="ARBA" id="ARBA00001933"/>
    </source>
</evidence>
<evidence type="ECO:0000256" key="3">
    <source>
        <dbReference type="ARBA" id="ARBA00022576"/>
    </source>
</evidence>
<comment type="cofactor">
    <cofactor evidence="1 6">
        <name>pyridoxal 5'-phosphate</name>
        <dbReference type="ChEBI" id="CHEBI:597326"/>
    </cofactor>
</comment>
<organism evidence="8 9">
    <name type="scientific">Cytobacillus dafuensis</name>
    <name type="common">Bacillus dafuensis</name>
    <dbReference type="NCBI Taxonomy" id="1742359"/>
    <lineage>
        <taxon>Bacteria</taxon>
        <taxon>Bacillati</taxon>
        <taxon>Bacillota</taxon>
        <taxon>Bacilli</taxon>
        <taxon>Bacillales</taxon>
        <taxon>Bacillaceae</taxon>
        <taxon>Cytobacillus</taxon>
    </lineage>
</organism>
<gene>
    <name evidence="8" type="ORF">FSZ17_01865</name>
</gene>
<dbReference type="GO" id="GO:0030170">
    <property type="term" value="F:pyridoxal phosphate binding"/>
    <property type="evidence" value="ECO:0007669"/>
    <property type="project" value="InterPro"/>
</dbReference>
<dbReference type="Gene3D" id="3.40.640.10">
    <property type="entry name" value="Type I PLP-dependent aspartate aminotransferase-like (Major domain)"/>
    <property type="match status" value="1"/>
</dbReference>
<dbReference type="Proteomes" id="UP000321555">
    <property type="component" value="Chromosome"/>
</dbReference>
<sequence>MSLSINHKARVLEVPGIRQFANQLVRFPNAVNLTIGQPDFPTPSSVKEAGIRAITNNQTSYSHNAGMLELRQATASFFKDTYNFSYDPETEIVITNGASEGIDSVFRTILEEGDEVIIPAPIYSGYEPIIELCGAKVVYLNTADTGFLPSPERLKAMVTQKTKAILLNYPSNPIGVIIQPELMDELVALLENQDIYIVSDEIYSENTFGSKHCSIASYPQLRDRLFLIHGLSKSHSMTGWRIGFILGPKKLMEHVLNVHLYNSICASLPSQYAGIEALTNCREVPATMNVEYIKRRDFVFERLTSMGLDVVKPNGAFYIFPSIKQFGMPSYEFATRLLHENGVAVVPGSAFTEHGEGYIRISYAYAMPMLEKGMKRLEQFITALGKHPISTKLVSSSSADK</sequence>
<dbReference type="InterPro" id="IPR015424">
    <property type="entry name" value="PyrdxlP-dep_Trfase"/>
</dbReference>
<dbReference type="RefSeq" id="WP_057776208.1">
    <property type="nucleotide sequence ID" value="NZ_CP042593.1"/>
</dbReference>
<evidence type="ECO:0000256" key="4">
    <source>
        <dbReference type="ARBA" id="ARBA00022679"/>
    </source>
</evidence>
<dbReference type="GO" id="GO:0006520">
    <property type="term" value="P:amino acid metabolic process"/>
    <property type="evidence" value="ECO:0007669"/>
    <property type="project" value="InterPro"/>
</dbReference>
<evidence type="ECO:0000256" key="2">
    <source>
        <dbReference type="ARBA" id="ARBA00007441"/>
    </source>
</evidence>
<dbReference type="Pfam" id="PF00155">
    <property type="entry name" value="Aminotran_1_2"/>
    <property type="match status" value="1"/>
</dbReference>
<keyword evidence="4 6" id="KW-0808">Transferase</keyword>
<keyword evidence="9" id="KW-1185">Reference proteome</keyword>
<dbReference type="PROSITE" id="PS00105">
    <property type="entry name" value="AA_TRANSFER_CLASS_1"/>
    <property type="match status" value="1"/>
</dbReference>
<reference evidence="9" key="1">
    <citation type="submission" date="2019-08" db="EMBL/GenBank/DDBJ databases">
        <authorList>
            <person name="Zheng X."/>
        </authorList>
    </citation>
    <scope>NUCLEOTIDE SEQUENCE [LARGE SCALE GENOMIC DNA]</scope>
    <source>
        <strain evidence="9">FJAT-25496</strain>
    </source>
</reference>
<dbReference type="InterPro" id="IPR015421">
    <property type="entry name" value="PyrdxlP-dep_Trfase_major"/>
</dbReference>
<dbReference type="STRING" id="1742359.GCA_001439625_01164"/>
<keyword evidence="5" id="KW-0663">Pyridoxal phosphate</keyword>
<dbReference type="KEGG" id="bda:FSZ17_01865"/>
<dbReference type="Gene3D" id="3.90.1150.10">
    <property type="entry name" value="Aspartate Aminotransferase, domain 1"/>
    <property type="match status" value="1"/>
</dbReference>
<feature type="domain" description="Aminotransferase class I/classII large" evidence="7">
    <location>
        <begin position="30"/>
        <end position="374"/>
    </location>
</feature>
<proteinExistence type="inferred from homology"/>
<dbReference type="FunFam" id="3.40.640.10:FF:000033">
    <property type="entry name" value="Aspartate aminotransferase"/>
    <property type="match status" value="1"/>
</dbReference>
<dbReference type="InterPro" id="IPR004838">
    <property type="entry name" value="NHTrfase_class1_PyrdxlP-BS"/>
</dbReference>
<keyword evidence="3 6" id="KW-0032">Aminotransferase</keyword>
<dbReference type="InterPro" id="IPR015422">
    <property type="entry name" value="PyrdxlP-dep_Trfase_small"/>
</dbReference>
<dbReference type="AlphaFoldDB" id="A0A5B8YZX9"/>
<evidence type="ECO:0000313" key="8">
    <source>
        <dbReference type="EMBL" id="QED46148.1"/>
    </source>
</evidence>
<accession>A0A5B8YZX9</accession>
<protein>
    <recommendedName>
        <fullName evidence="6">Aminotransferase</fullName>
        <ecNumber evidence="6">2.6.1.-</ecNumber>
    </recommendedName>
</protein>
<dbReference type="OrthoDB" id="9802328at2"/>